<keyword evidence="3" id="KW-1185">Reference proteome</keyword>
<reference evidence="2 3" key="1">
    <citation type="submission" date="2024-06" db="EMBL/GenBank/DDBJ databases">
        <title>A chromosome-level genome assembly of beet webworm, Loxostege sticticalis.</title>
        <authorList>
            <person name="Zhang Y."/>
        </authorList>
    </citation>
    <scope>NUCLEOTIDE SEQUENCE [LARGE SCALE GENOMIC DNA]</scope>
    <source>
        <strain evidence="2">AQ026</strain>
        <tissue evidence="2">Whole body</tissue>
    </source>
</reference>
<sequence length="350" mass="40197">MEEETNINKSNQLHHIEARLKSSIKRSKVNKTKIVNPPKQEWISNHIINEIKIRNMLWIEHKRYPEDETKKEKFIKKRNEVTKTIRNAKSQYYYKAFDDCNKKPTKMWRLISSLANNKQKNSTTPTKLRNETGYATTTKEICEAFNKYFSNIGSVLAEQIPKTSYQEASPRANEIALTGLSKLEPTTVSEISIMIDNLNCNTSAGIDGINPKCLKCVKNLIVHDLTNSINQCLEDGVFPDNLKIAKVTPIFKAGDRSEPGNYRPVSVLPILSKIFERVLYNRLMSFLNSINFLYDKQYGFRPKSNTLSATVDLVTDIKINIDKKKIALGVFIDLKKAFDTKIKYQSNHNK</sequence>
<dbReference type="Pfam" id="PF00078">
    <property type="entry name" value="RVT_1"/>
    <property type="match status" value="1"/>
</dbReference>
<evidence type="ECO:0000313" key="2">
    <source>
        <dbReference type="EMBL" id="KAL0882729.1"/>
    </source>
</evidence>
<evidence type="ECO:0000313" key="3">
    <source>
        <dbReference type="Proteomes" id="UP001549920"/>
    </source>
</evidence>
<feature type="domain" description="Reverse transcriptase" evidence="1">
    <location>
        <begin position="254"/>
        <end position="340"/>
    </location>
</feature>
<dbReference type="PANTHER" id="PTHR47510">
    <property type="entry name" value="REVERSE TRANSCRIPTASE DOMAIN-CONTAINING PROTEIN"/>
    <property type="match status" value="1"/>
</dbReference>
<proteinExistence type="predicted"/>
<dbReference type="SUPFAM" id="SSF56672">
    <property type="entry name" value="DNA/RNA polymerases"/>
    <property type="match status" value="1"/>
</dbReference>
<dbReference type="EMBL" id="JBEUOH010000010">
    <property type="protein sequence ID" value="KAL0882729.1"/>
    <property type="molecule type" value="Genomic_DNA"/>
</dbReference>
<dbReference type="InterPro" id="IPR043502">
    <property type="entry name" value="DNA/RNA_pol_sf"/>
</dbReference>
<protein>
    <recommendedName>
        <fullName evidence="1">Reverse transcriptase domain-containing protein</fullName>
    </recommendedName>
</protein>
<accession>A0ABR3I1N6</accession>
<name>A0ABR3I1N6_LOXSC</name>
<dbReference type="Proteomes" id="UP001549920">
    <property type="component" value="Unassembled WGS sequence"/>
</dbReference>
<dbReference type="PANTHER" id="PTHR47510:SF3">
    <property type="entry name" value="ENDO_EXONUCLEASE_PHOSPHATASE DOMAIN-CONTAINING PROTEIN"/>
    <property type="match status" value="1"/>
</dbReference>
<gene>
    <name evidence="2" type="ORF">ABMA27_001152</name>
</gene>
<organism evidence="2 3">
    <name type="scientific">Loxostege sticticalis</name>
    <name type="common">Beet webworm moth</name>
    <dbReference type="NCBI Taxonomy" id="481309"/>
    <lineage>
        <taxon>Eukaryota</taxon>
        <taxon>Metazoa</taxon>
        <taxon>Ecdysozoa</taxon>
        <taxon>Arthropoda</taxon>
        <taxon>Hexapoda</taxon>
        <taxon>Insecta</taxon>
        <taxon>Pterygota</taxon>
        <taxon>Neoptera</taxon>
        <taxon>Endopterygota</taxon>
        <taxon>Lepidoptera</taxon>
        <taxon>Glossata</taxon>
        <taxon>Ditrysia</taxon>
        <taxon>Pyraloidea</taxon>
        <taxon>Crambidae</taxon>
        <taxon>Pyraustinae</taxon>
        <taxon>Loxostege</taxon>
    </lineage>
</organism>
<comment type="caution">
    <text evidence="2">The sequence shown here is derived from an EMBL/GenBank/DDBJ whole genome shotgun (WGS) entry which is preliminary data.</text>
</comment>
<dbReference type="InterPro" id="IPR000477">
    <property type="entry name" value="RT_dom"/>
</dbReference>
<evidence type="ECO:0000259" key="1">
    <source>
        <dbReference type="Pfam" id="PF00078"/>
    </source>
</evidence>